<dbReference type="Pfam" id="PF00226">
    <property type="entry name" value="DnaJ"/>
    <property type="match status" value="1"/>
</dbReference>
<keyword evidence="5" id="KW-1185">Reference proteome</keyword>
<dbReference type="InterPro" id="IPR036869">
    <property type="entry name" value="J_dom_sf"/>
</dbReference>
<dbReference type="PRINTS" id="PR00625">
    <property type="entry name" value="JDOMAIN"/>
</dbReference>
<reference evidence="4" key="2">
    <citation type="submission" date="2025-09" db="UniProtKB">
        <authorList>
            <consortium name="Ensembl"/>
        </authorList>
    </citation>
    <scope>IDENTIFICATION</scope>
</reference>
<dbReference type="GO" id="GO:0000122">
    <property type="term" value="P:negative regulation of transcription by RNA polymerase II"/>
    <property type="evidence" value="ECO:0007669"/>
    <property type="project" value="TreeGrafter"/>
</dbReference>
<protein>
    <submittedName>
        <fullName evidence="4">DnaJ heat shock protein family (Hsp40) member B1</fullName>
    </submittedName>
</protein>
<dbReference type="FunFam" id="2.60.260.20:FF:000002">
    <property type="entry name" value="Dnaj homolog subfamily b member"/>
    <property type="match status" value="1"/>
</dbReference>
<dbReference type="SUPFAM" id="SSF49493">
    <property type="entry name" value="HSP40/DnaJ peptide-binding domain"/>
    <property type="match status" value="2"/>
</dbReference>
<evidence type="ECO:0000256" key="2">
    <source>
        <dbReference type="SAM" id="MobiDB-lite"/>
    </source>
</evidence>
<dbReference type="InterPro" id="IPR018253">
    <property type="entry name" value="DnaJ_domain_CS"/>
</dbReference>
<dbReference type="OMA" id="FFFQDGE"/>
<dbReference type="SUPFAM" id="SSF46565">
    <property type="entry name" value="Chaperone J-domain"/>
    <property type="match status" value="1"/>
</dbReference>
<dbReference type="PROSITE" id="PS50076">
    <property type="entry name" value="DNAJ_2"/>
    <property type="match status" value="1"/>
</dbReference>
<dbReference type="PROSITE" id="PS00636">
    <property type="entry name" value="DNAJ_1"/>
    <property type="match status" value="1"/>
</dbReference>
<dbReference type="GO" id="GO:0005829">
    <property type="term" value="C:cytosol"/>
    <property type="evidence" value="ECO:0007669"/>
    <property type="project" value="TreeGrafter"/>
</dbReference>
<feature type="region of interest" description="Disordered" evidence="2">
    <location>
        <begin position="1"/>
        <end position="90"/>
    </location>
</feature>
<dbReference type="InterPro" id="IPR051339">
    <property type="entry name" value="DnaJ_subfamily_B"/>
</dbReference>
<organism evidence="4 5">
    <name type="scientific">Phasianus colchicus</name>
    <name type="common">Common pheasant</name>
    <dbReference type="NCBI Taxonomy" id="9054"/>
    <lineage>
        <taxon>Eukaryota</taxon>
        <taxon>Metazoa</taxon>
        <taxon>Chordata</taxon>
        <taxon>Craniata</taxon>
        <taxon>Vertebrata</taxon>
        <taxon>Euteleostomi</taxon>
        <taxon>Archelosauria</taxon>
        <taxon>Archosauria</taxon>
        <taxon>Dinosauria</taxon>
        <taxon>Saurischia</taxon>
        <taxon>Theropoda</taxon>
        <taxon>Coelurosauria</taxon>
        <taxon>Aves</taxon>
        <taxon>Neognathae</taxon>
        <taxon>Galloanserae</taxon>
        <taxon>Galliformes</taxon>
        <taxon>Phasianidae</taxon>
        <taxon>Phasianinae</taxon>
        <taxon>Phasianus</taxon>
    </lineage>
</organism>
<reference evidence="4" key="1">
    <citation type="submission" date="2025-08" db="UniProtKB">
        <authorList>
            <consortium name="Ensembl"/>
        </authorList>
    </citation>
    <scope>IDENTIFICATION</scope>
</reference>
<dbReference type="InterPro" id="IPR001623">
    <property type="entry name" value="DnaJ_domain"/>
</dbReference>
<feature type="compositionally biased region" description="Pro residues" evidence="2">
    <location>
        <begin position="22"/>
        <end position="41"/>
    </location>
</feature>
<dbReference type="FunFam" id="1.10.287.110:FF:000005">
    <property type="entry name" value="DnaJ (Hsp40) homolog, subfamily B, member 4"/>
    <property type="match status" value="1"/>
</dbReference>
<dbReference type="AlphaFoldDB" id="A0A669QSF8"/>
<dbReference type="Pfam" id="PF01556">
    <property type="entry name" value="DnaJ_C"/>
    <property type="match status" value="1"/>
</dbReference>
<dbReference type="Proteomes" id="UP000472261">
    <property type="component" value="Unplaced"/>
</dbReference>
<dbReference type="CDD" id="cd10747">
    <property type="entry name" value="DnaJ_C"/>
    <property type="match status" value="1"/>
</dbReference>
<dbReference type="FunFam" id="2.60.260.20:FF:000007">
    <property type="entry name" value="dnaJ homolog subfamily B member 5"/>
    <property type="match status" value="1"/>
</dbReference>
<proteinExistence type="predicted"/>
<dbReference type="Ensembl" id="ENSPCLT00000022870.1">
    <property type="protein sequence ID" value="ENSPCLP00000017106.1"/>
    <property type="gene ID" value="ENSPCLG00000014242.1"/>
</dbReference>
<feature type="compositionally biased region" description="Pro residues" evidence="2">
    <location>
        <begin position="1"/>
        <end position="11"/>
    </location>
</feature>
<dbReference type="GO" id="GO:0030544">
    <property type="term" value="F:Hsp70 protein binding"/>
    <property type="evidence" value="ECO:0007669"/>
    <property type="project" value="TreeGrafter"/>
</dbReference>
<feature type="domain" description="J" evidence="3">
    <location>
        <begin position="109"/>
        <end position="173"/>
    </location>
</feature>
<name>A0A669QSF8_PHACC</name>
<evidence type="ECO:0000256" key="1">
    <source>
        <dbReference type="ARBA" id="ARBA00023186"/>
    </source>
</evidence>
<dbReference type="Gene3D" id="1.10.287.110">
    <property type="entry name" value="DnaJ domain"/>
    <property type="match status" value="1"/>
</dbReference>
<evidence type="ECO:0000313" key="4">
    <source>
        <dbReference type="Ensembl" id="ENSPCLP00000017106.1"/>
    </source>
</evidence>
<dbReference type="InterPro" id="IPR008971">
    <property type="entry name" value="HSP40/DnaJ_pept-bd"/>
</dbReference>
<feature type="compositionally biased region" description="Low complexity" evidence="2">
    <location>
        <begin position="57"/>
        <end position="74"/>
    </location>
</feature>
<accession>A0A669QSF8</accession>
<evidence type="ECO:0000313" key="5">
    <source>
        <dbReference type="Proteomes" id="UP000472261"/>
    </source>
</evidence>
<dbReference type="SMART" id="SM00271">
    <property type="entry name" value="DnaJ"/>
    <property type="match status" value="1"/>
</dbReference>
<evidence type="ECO:0000259" key="3">
    <source>
        <dbReference type="PROSITE" id="PS50076"/>
    </source>
</evidence>
<dbReference type="GO" id="GO:0003714">
    <property type="term" value="F:transcription corepressor activity"/>
    <property type="evidence" value="ECO:0007669"/>
    <property type="project" value="TreeGrafter"/>
</dbReference>
<dbReference type="GO" id="GO:0051082">
    <property type="term" value="F:unfolded protein binding"/>
    <property type="evidence" value="ECO:0007669"/>
    <property type="project" value="InterPro"/>
</dbReference>
<dbReference type="PANTHER" id="PTHR24078">
    <property type="entry name" value="DNAJ HOMOLOG SUBFAMILY C MEMBER"/>
    <property type="match status" value="1"/>
</dbReference>
<dbReference type="GO" id="GO:0006457">
    <property type="term" value="P:protein folding"/>
    <property type="evidence" value="ECO:0007669"/>
    <property type="project" value="InterPro"/>
</dbReference>
<feature type="compositionally biased region" description="Gly residues" evidence="2">
    <location>
        <begin position="75"/>
        <end position="84"/>
    </location>
</feature>
<keyword evidence="1" id="KW-0143">Chaperone</keyword>
<dbReference type="PANTHER" id="PTHR24078:SF568">
    <property type="entry name" value="DNAJ HOMOLOG SUBFAMILY B MEMBER 1"/>
    <property type="match status" value="1"/>
</dbReference>
<dbReference type="Gene3D" id="2.60.260.20">
    <property type="entry name" value="Urease metallochaperone UreE, N-terminal domain"/>
    <property type="match status" value="2"/>
</dbReference>
<dbReference type="CDD" id="cd06257">
    <property type="entry name" value="DnaJ"/>
    <property type="match status" value="1"/>
</dbReference>
<sequence length="442" mass="48848">MTTPLQPPPPLANSCHGNASPAPFPFPTAPAPSRPPPPINWPTPNASHLFPRSDWPAAHAAQRSAAADWWNGQEGPEGSGGGGLWKVPPPRPYKGGAAELGRTAAMGKDYYRTLGLARGASDEEIKRAYRRQALRFHPDKNKEPGAEERFKEVAEAYDVLSDPKKREIFDKYGEEGLKGGAPTSGPGGSNGPTFTYTFRGDPHAMFAEFFDGRNPFDTFFVQRNGDEEMDIDDAFTTFHMGGFGNISFPRGRGGQDGVCRKQDPPVLYDLRVSLEEIYTGCTKKMKISHKRLNPDGKTVRNEDKILSIEVKRGWKEGTKITFPKEGDQTPNNIPADIIFVVKDKPHSIFRREGSDIIYPAKISLREALCGCTVNTPTLDGRTIPMVFKDVLKPGVKRRIPGEGLPYPKSPEQRGDLIIEFEVKFPDRIPPSSKTILEQILPV</sequence>
<dbReference type="InterPro" id="IPR002939">
    <property type="entry name" value="DnaJ_C"/>
</dbReference>